<feature type="disulfide bond" evidence="11">
    <location>
        <begin position="208"/>
        <end position="217"/>
    </location>
</feature>
<comment type="caution">
    <text evidence="11">Lacks conserved residue(s) required for the propagation of feature annotation.</text>
</comment>
<evidence type="ECO:0000259" key="18">
    <source>
        <dbReference type="PROSITE" id="PS51041"/>
    </source>
</evidence>
<dbReference type="InterPro" id="IPR042635">
    <property type="entry name" value="MEGF10/SREC1/2-like"/>
</dbReference>
<feature type="domain" description="EGF-like" evidence="16">
    <location>
        <begin position="269"/>
        <end position="304"/>
    </location>
</feature>
<evidence type="ECO:0000313" key="20">
    <source>
        <dbReference type="RefSeq" id="XP_019622155.1"/>
    </source>
</evidence>
<evidence type="ECO:0000256" key="6">
    <source>
        <dbReference type="ARBA" id="ARBA00022737"/>
    </source>
</evidence>
<feature type="domain" description="EGF-like" evidence="16">
    <location>
        <begin position="226"/>
        <end position="261"/>
    </location>
</feature>
<dbReference type="InterPro" id="IPR002049">
    <property type="entry name" value="LE_dom"/>
</dbReference>
<feature type="region of interest" description="Disordered" evidence="13">
    <location>
        <begin position="698"/>
        <end position="725"/>
    </location>
</feature>
<feature type="domain" description="EMI" evidence="18">
    <location>
        <begin position="26"/>
        <end position="103"/>
    </location>
</feature>
<comment type="subcellular location">
    <subcellularLocation>
        <location evidence="1">Cell membrane</location>
        <topology evidence="1">Single-pass membrane protein</topology>
    </subcellularLocation>
</comment>
<feature type="disulfide bond" evidence="11">
    <location>
        <begin position="251"/>
        <end position="260"/>
    </location>
</feature>
<feature type="transmembrane region" description="Helical" evidence="14">
    <location>
        <begin position="532"/>
        <end position="555"/>
    </location>
</feature>
<dbReference type="InterPro" id="IPR000742">
    <property type="entry name" value="EGF"/>
</dbReference>
<keyword evidence="3 11" id="KW-0245">EGF-like domain</keyword>
<evidence type="ECO:0000313" key="19">
    <source>
        <dbReference type="Proteomes" id="UP000515135"/>
    </source>
</evidence>
<evidence type="ECO:0000259" key="16">
    <source>
        <dbReference type="PROSITE" id="PS50026"/>
    </source>
</evidence>
<evidence type="ECO:0000256" key="2">
    <source>
        <dbReference type="ARBA" id="ARBA00022475"/>
    </source>
</evidence>
<dbReference type="Proteomes" id="UP000515135">
    <property type="component" value="Unplaced"/>
</dbReference>
<sequence>MKTLLLLVTVTTFCLTRIEADLSPGSPNVCLVHDTVLVSRRVSATKPYEQVYYTSCTDIINLFRCTRRRTMYRVQYESKWISQVQAVYRCCAGYVEVGSYCQAVCQPQCVHGICQSPNQCSCEAGWRGDTCSSACDNSHYGPHCLQQCLCFNNATCNPVDGSCACLPGHYGDHCEFFCPAGTYGESCRQTCQCQNGATCDPVTGACSCSAGFTGPYCEQRCSPGFHGDQCAQECQCQNGATCHHIHGLCECRAGFTNEVCGEPCPEGTYGINCSGTCNCHNGAVCNVTTGQCSCPPGYSGERCEKECDVGFYGPNCLKQCSCETSPCNPRTGVCQCLPGYRGKRCQHECQDGYYGLNCSHRCTCRNGGTCSPFDGSCRCPRGFKGEDCEDVCPQGMFGDGCRYPCDCANRAQCDPVSGVCNCSRGWRGPTCSESCDHGHYGKDCKEQCLCENDASCDPVNGDCYCKAGYMGRFCDQECSPGYYGLYCKQQCLHCDNGTTCDRVTGACYPSVLSGRTGDKVESLDPAGAGKHIALIIGVVIMVILLVLLIMVVVWYRRRLREEKQKRLNGLPSVVYQATTRPNDYTNADDIVAAAVTDTKSPPDLPNPLYRNQPAHGGRPVPTAPPNMTNNVLFTSFKNLEMEKLGAVGGAEEHVYAEADDYKINRDPNELGACGGSDPRYEDMRTKLTNKGKGVFLPLSTHSDSDDESYSSPESPILLDNPYENDTFGSAENIDAHIYDTIPQRAPYTIPLPDRIASSC</sequence>
<dbReference type="PROSITE" id="PS51041">
    <property type="entry name" value="EMI"/>
    <property type="match status" value="1"/>
</dbReference>
<feature type="disulfide bond" evidence="11">
    <location>
        <begin position="294"/>
        <end position="303"/>
    </location>
</feature>
<comment type="similarity">
    <text evidence="10">Belongs to the MEGF family.</text>
</comment>
<dbReference type="PROSITE" id="PS50027">
    <property type="entry name" value="EGF_LAM_2"/>
    <property type="match status" value="2"/>
</dbReference>
<dbReference type="SMART" id="SM00181">
    <property type="entry name" value="EGF"/>
    <property type="match status" value="9"/>
</dbReference>
<dbReference type="InterPro" id="IPR057138">
    <property type="entry name" value="EGF_PEAR1L-like"/>
</dbReference>
<evidence type="ECO:0000259" key="17">
    <source>
        <dbReference type="PROSITE" id="PS50027"/>
    </source>
</evidence>
<dbReference type="Gene3D" id="2.10.25.10">
    <property type="entry name" value="Laminin"/>
    <property type="match status" value="1"/>
</dbReference>
<feature type="domain" description="Laminin EGF-like" evidence="17">
    <location>
        <begin position="277"/>
        <end position="318"/>
    </location>
</feature>
<dbReference type="OrthoDB" id="409374at2759"/>
<proteinExistence type="inferred from homology"/>
<evidence type="ECO:0000256" key="12">
    <source>
        <dbReference type="PROSITE-ProRule" id="PRU00460"/>
    </source>
</evidence>
<keyword evidence="7 14" id="KW-1133">Transmembrane helix</keyword>
<keyword evidence="12" id="KW-0424">Laminin EGF-like domain</keyword>
<dbReference type="FunFam" id="2.170.300.10:FF:000002">
    <property type="entry name" value="Multiple epidermal growth factor-like domains 10"/>
    <property type="match status" value="2"/>
</dbReference>
<dbReference type="GO" id="GO:0005886">
    <property type="term" value="C:plasma membrane"/>
    <property type="evidence" value="ECO:0007669"/>
    <property type="project" value="UniProtKB-SubCell"/>
</dbReference>
<dbReference type="Pfam" id="PF23301">
    <property type="entry name" value="EGF_PEAR1L"/>
    <property type="match status" value="1"/>
</dbReference>
<evidence type="ECO:0000256" key="9">
    <source>
        <dbReference type="ARBA" id="ARBA00023157"/>
    </source>
</evidence>
<dbReference type="GO" id="GO:0005044">
    <property type="term" value="F:scavenger receptor activity"/>
    <property type="evidence" value="ECO:0007669"/>
    <property type="project" value="InterPro"/>
</dbReference>
<evidence type="ECO:0000256" key="10">
    <source>
        <dbReference type="ARBA" id="ARBA00038377"/>
    </source>
</evidence>
<protein>
    <submittedName>
        <fullName evidence="20">Multiple epidermal growth factor-like domains protein 11</fullName>
    </submittedName>
</protein>
<feature type="disulfide bond" evidence="11">
    <location>
        <begin position="165"/>
        <end position="174"/>
    </location>
</feature>
<dbReference type="PANTHER" id="PTHR24043">
    <property type="entry name" value="SCAVENGER RECEPTOR CLASS F"/>
    <property type="match status" value="1"/>
</dbReference>
<dbReference type="GeneID" id="109468347"/>
<organism evidence="19 20">
    <name type="scientific">Branchiostoma belcheri</name>
    <name type="common">Amphioxus</name>
    <dbReference type="NCBI Taxonomy" id="7741"/>
    <lineage>
        <taxon>Eukaryota</taxon>
        <taxon>Metazoa</taxon>
        <taxon>Chordata</taxon>
        <taxon>Cephalochordata</taxon>
        <taxon>Leptocardii</taxon>
        <taxon>Amphioxiformes</taxon>
        <taxon>Branchiostomatidae</taxon>
        <taxon>Branchiostoma</taxon>
    </lineage>
</organism>
<evidence type="ECO:0000256" key="5">
    <source>
        <dbReference type="ARBA" id="ARBA00022729"/>
    </source>
</evidence>
<dbReference type="Gene3D" id="2.170.300.10">
    <property type="entry name" value="Tie2 ligand-binding domain superfamily"/>
    <property type="match status" value="3"/>
</dbReference>
<dbReference type="PROSITE" id="PS00022">
    <property type="entry name" value="EGF_1"/>
    <property type="match status" value="7"/>
</dbReference>
<feature type="domain" description="EGF-like" evidence="16">
    <location>
        <begin position="140"/>
        <end position="175"/>
    </location>
</feature>
<dbReference type="PRINTS" id="PR00011">
    <property type="entry name" value="EGFLAMININ"/>
</dbReference>
<evidence type="ECO:0000256" key="13">
    <source>
        <dbReference type="SAM" id="MobiDB-lite"/>
    </source>
</evidence>
<gene>
    <name evidence="20" type="primary">LOC109468347</name>
</gene>
<dbReference type="PANTHER" id="PTHR24043:SF8">
    <property type="entry name" value="EGF-LIKE DOMAIN-CONTAINING PROTEIN"/>
    <property type="match status" value="1"/>
</dbReference>
<dbReference type="SMART" id="SM00180">
    <property type="entry name" value="EGF_Lam"/>
    <property type="match status" value="7"/>
</dbReference>
<accession>A0A6P4XZU7</accession>
<name>A0A6P4XZU7_BRABE</name>
<evidence type="ECO:0000256" key="1">
    <source>
        <dbReference type="ARBA" id="ARBA00004162"/>
    </source>
</evidence>
<keyword evidence="4 14" id="KW-0812">Transmembrane</keyword>
<feature type="domain" description="EGF-like" evidence="16">
    <location>
        <begin position="354"/>
        <end position="389"/>
    </location>
</feature>
<keyword evidence="19" id="KW-1185">Reference proteome</keyword>
<feature type="domain" description="EGF-like" evidence="16">
    <location>
        <begin position="183"/>
        <end position="218"/>
    </location>
</feature>
<feature type="chain" id="PRO_5028356342" evidence="15">
    <location>
        <begin position="21"/>
        <end position="759"/>
    </location>
</feature>
<keyword evidence="9 11" id="KW-1015">Disulfide bond</keyword>
<dbReference type="Pfam" id="PF00053">
    <property type="entry name" value="EGF_laminin"/>
    <property type="match status" value="3"/>
</dbReference>
<feature type="domain" description="Laminin EGF-like" evidence="17">
    <location>
        <begin position="191"/>
        <end position="238"/>
    </location>
</feature>
<evidence type="ECO:0000256" key="3">
    <source>
        <dbReference type="ARBA" id="ARBA00022536"/>
    </source>
</evidence>
<evidence type="ECO:0000256" key="8">
    <source>
        <dbReference type="ARBA" id="ARBA00023136"/>
    </source>
</evidence>
<keyword evidence="5 15" id="KW-0732">Signal</keyword>
<keyword evidence="6" id="KW-0677">Repeat</keyword>
<evidence type="ECO:0000256" key="11">
    <source>
        <dbReference type="PROSITE-ProRule" id="PRU00076"/>
    </source>
</evidence>
<dbReference type="KEGG" id="bbel:109468347"/>
<dbReference type="PROSITE" id="PS50026">
    <property type="entry name" value="EGF_3"/>
    <property type="match status" value="5"/>
</dbReference>
<dbReference type="AlphaFoldDB" id="A0A6P4XZU7"/>
<dbReference type="RefSeq" id="XP_019622155.1">
    <property type="nucleotide sequence ID" value="XM_019766596.1"/>
</dbReference>
<evidence type="ECO:0000256" key="15">
    <source>
        <dbReference type="SAM" id="SignalP"/>
    </source>
</evidence>
<dbReference type="CDD" id="cd00055">
    <property type="entry name" value="EGF_Lam"/>
    <property type="match status" value="4"/>
</dbReference>
<evidence type="ECO:0000256" key="4">
    <source>
        <dbReference type="ARBA" id="ARBA00022692"/>
    </source>
</evidence>
<reference evidence="20" key="1">
    <citation type="submission" date="2025-08" db="UniProtKB">
        <authorList>
            <consortium name="RefSeq"/>
        </authorList>
    </citation>
    <scope>IDENTIFICATION</scope>
    <source>
        <tissue evidence="20">Gonad</tissue>
    </source>
</reference>
<feature type="signal peptide" evidence="15">
    <location>
        <begin position="1"/>
        <end position="20"/>
    </location>
</feature>
<evidence type="ECO:0000256" key="7">
    <source>
        <dbReference type="ARBA" id="ARBA00022989"/>
    </source>
</evidence>
<keyword evidence="8 14" id="KW-0472">Membrane</keyword>
<keyword evidence="2" id="KW-1003">Cell membrane</keyword>
<evidence type="ECO:0000256" key="14">
    <source>
        <dbReference type="SAM" id="Phobius"/>
    </source>
</evidence>
<feature type="disulfide bond" evidence="11">
    <location>
        <begin position="379"/>
        <end position="388"/>
    </location>
</feature>
<dbReference type="InterPro" id="IPR011489">
    <property type="entry name" value="EMI_domain"/>
</dbReference>